<evidence type="ECO:0000256" key="3">
    <source>
        <dbReference type="ARBA" id="ARBA00022692"/>
    </source>
</evidence>
<evidence type="ECO:0000256" key="1">
    <source>
        <dbReference type="ARBA" id="ARBA00004370"/>
    </source>
</evidence>
<feature type="region of interest" description="Disordered" evidence="6">
    <location>
        <begin position="234"/>
        <end position="264"/>
    </location>
</feature>
<dbReference type="PANTHER" id="PTHR33966">
    <property type="entry name" value="PROTEIN ODR-4 HOMOLOG"/>
    <property type="match status" value="1"/>
</dbReference>
<keyword evidence="4 7" id="KW-1133">Transmembrane helix</keyword>
<dbReference type="GO" id="GO:0016020">
    <property type="term" value="C:membrane"/>
    <property type="evidence" value="ECO:0007669"/>
    <property type="project" value="UniProtKB-SubCell"/>
</dbReference>
<gene>
    <name evidence="8" type="ORF">EG68_01645</name>
</gene>
<proteinExistence type="inferred from homology"/>
<dbReference type="EMBL" id="JTDE01000520">
    <property type="protein sequence ID" value="KAF7261019.1"/>
    <property type="molecule type" value="Genomic_DNA"/>
</dbReference>
<dbReference type="OrthoDB" id="21458at2759"/>
<dbReference type="GO" id="GO:0008104">
    <property type="term" value="P:intracellular protein localization"/>
    <property type="evidence" value="ECO:0007669"/>
    <property type="project" value="TreeGrafter"/>
</dbReference>
<dbReference type="GO" id="GO:0012505">
    <property type="term" value="C:endomembrane system"/>
    <property type="evidence" value="ECO:0007669"/>
    <property type="project" value="TreeGrafter"/>
</dbReference>
<organism evidence="8 9">
    <name type="scientific">Paragonimus skrjabini miyazakii</name>
    <dbReference type="NCBI Taxonomy" id="59628"/>
    <lineage>
        <taxon>Eukaryota</taxon>
        <taxon>Metazoa</taxon>
        <taxon>Spiralia</taxon>
        <taxon>Lophotrochozoa</taxon>
        <taxon>Platyhelminthes</taxon>
        <taxon>Trematoda</taxon>
        <taxon>Digenea</taxon>
        <taxon>Plagiorchiida</taxon>
        <taxon>Troglotremata</taxon>
        <taxon>Troglotrematidae</taxon>
        <taxon>Paragonimus</taxon>
    </lineage>
</organism>
<evidence type="ECO:0000256" key="4">
    <source>
        <dbReference type="ARBA" id="ARBA00022989"/>
    </source>
</evidence>
<keyword evidence="9" id="KW-1185">Reference proteome</keyword>
<evidence type="ECO:0000256" key="5">
    <source>
        <dbReference type="ARBA" id="ARBA00023136"/>
    </source>
</evidence>
<keyword evidence="5 7" id="KW-0472">Membrane</keyword>
<dbReference type="Proteomes" id="UP000822476">
    <property type="component" value="Unassembled WGS sequence"/>
</dbReference>
<evidence type="ECO:0000256" key="6">
    <source>
        <dbReference type="SAM" id="MobiDB-lite"/>
    </source>
</evidence>
<feature type="compositionally biased region" description="Low complexity" evidence="6">
    <location>
        <begin position="465"/>
        <end position="476"/>
    </location>
</feature>
<dbReference type="Pfam" id="PF14778">
    <property type="entry name" value="ODR4-like"/>
    <property type="match status" value="2"/>
</dbReference>
<protein>
    <recommendedName>
        <fullName evidence="10">Protein odr-4</fullName>
    </recommendedName>
</protein>
<sequence length="562" mass="62016">MIKLVSYEPSFASRFADVSEFQCGLLLGGIADEEECLFLPIELPPMEVGPSLTRPKCIRDLNERWVASHCRNLNRMIPGGVRVSGMCLVASVSEFNSSQDHIHKILRSFPKDNPIVEEIVDVHYHERLLLLIDPVTKSFTCKVFDGDLQHSPFRSVSVKSRPFINSYKSFKTYISLSLETVLPTDRKKEEILLQLQAAVSPYLHSLLTDANLLVNGEFRNGSDHVLIDGTDFSSVSQSSVGKHGRKSNRAAKRRSYVTSGTDGAGQTDFMIERGDIRINKPVKHSIQQVHVEQGSWADVELTIFGPQFPRWQRAGSSSSLESGTSSDTGYNGGADVIDPYTTGYVPVNRLIVDGRIPGIAFLPSNVTVNNLLQALRKDLIHSILARLELLTDELHITSAELEVPRMLLPQRVLVRLPACPTLPLSDYKFISETADDVVARLHYFCIPMGVHGAGEMVDDGTIDPTSSGAESSTSGGFQSLPSSKDFIDASCLDTTLEKSPEIIGNDEYSETELIENMTQTVQPVAQFMSFSNPMFWVASAVVLLCCCLLSFTLIGSRYHAPI</sequence>
<comment type="caution">
    <text evidence="8">The sequence shown here is derived from an EMBL/GenBank/DDBJ whole genome shotgun (WGS) entry which is preliminary data.</text>
</comment>
<evidence type="ECO:0000256" key="7">
    <source>
        <dbReference type="SAM" id="Phobius"/>
    </source>
</evidence>
<keyword evidence="3 7" id="KW-0812">Transmembrane</keyword>
<dbReference type="AlphaFoldDB" id="A0A8S9Z0T9"/>
<dbReference type="InterPro" id="IPR029454">
    <property type="entry name" value="ODR-4-like"/>
</dbReference>
<evidence type="ECO:0000313" key="9">
    <source>
        <dbReference type="Proteomes" id="UP000822476"/>
    </source>
</evidence>
<comment type="similarity">
    <text evidence="2">Belongs to the ODR-4 family.</text>
</comment>
<comment type="subcellular location">
    <subcellularLocation>
        <location evidence="1">Membrane</location>
    </subcellularLocation>
</comment>
<evidence type="ECO:0000313" key="8">
    <source>
        <dbReference type="EMBL" id="KAF7261019.1"/>
    </source>
</evidence>
<feature type="transmembrane region" description="Helical" evidence="7">
    <location>
        <begin position="534"/>
        <end position="554"/>
    </location>
</feature>
<feature type="region of interest" description="Disordered" evidence="6">
    <location>
        <begin position="459"/>
        <end position="481"/>
    </location>
</feature>
<dbReference type="PANTHER" id="PTHR33966:SF1">
    <property type="entry name" value="PROTEIN ODR-4 HOMOLOG"/>
    <property type="match status" value="1"/>
</dbReference>
<feature type="compositionally biased region" description="Basic residues" evidence="6">
    <location>
        <begin position="242"/>
        <end position="255"/>
    </location>
</feature>
<name>A0A8S9Z0T9_9TREM</name>
<reference evidence="8" key="1">
    <citation type="submission" date="2019-07" db="EMBL/GenBank/DDBJ databases">
        <title>Annotation for the trematode Paragonimus miyazaki's.</title>
        <authorList>
            <person name="Choi Y.-J."/>
        </authorList>
    </citation>
    <scope>NUCLEOTIDE SEQUENCE</scope>
    <source>
        <strain evidence="8">Japan</strain>
    </source>
</reference>
<evidence type="ECO:0008006" key="10">
    <source>
        <dbReference type="Google" id="ProtNLM"/>
    </source>
</evidence>
<evidence type="ECO:0000256" key="2">
    <source>
        <dbReference type="ARBA" id="ARBA00010131"/>
    </source>
</evidence>
<accession>A0A8S9Z0T9</accession>